<evidence type="ECO:0000259" key="14">
    <source>
        <dbReference type="PROSITE" id="PS50885"/>
    </source>
</evidence>
<dbReference type="GO" id="GO:0005524">
    <property type="term" value="F:ATP binding"/>
    <property type="evidence" value="ECO:0007669"/>
    <property type="project" value="UniProtKB-KW"/>
</dbReference>
<reference evidence="15" key="1">
    <citation type="submission" date="2020-09" db="EMBL/GenBank/DDBJ databases">
        <title>A novel bacterium of genus Paenibacillus, isolated from South China Sea.</title>
        <authorList>
            <person name="Huang H."/>
            <person name="Mo K."/>
            <person name="Hu Y."/>
        </authorList>
    </citation>
    <scope>NUCLEOTIDE SEQUENCE</scope>
    <source>
        <strain evidence="15">IB182493</strain>
    </source>
</reference>
<keyword evidence="16" id="KW-1185">Reference proteome</keyword>
<sequence>MKLLQRLIGFLLRSVVGKLWATIMLLVAVVLLIVGGFLLQYVDILTFQDAHKVKVLFVITAIIGFSLSTFFAFFLSKKIQQPLLQLKDAAVKISMGNYSARVHTRSSDEIGELANAFNHMTEQLDKLIHDLNHEKNHLASILRSMGDSVITFSAEGKVILTNPSAHLLIGQWSNIEQAWDVREGAEEGTVSEVPIPLRELFQSVMEEGKDATDKIHVLSSVWSVVMAPLQSGGVIRGAVAVIRNVTEEHKLEKLRRDFVANISHEIRTPLSMLQGYSEALLDDIVASPEERKELVQVIYDESLRMGRLVNDFLDVARMEAGHADMNFQEVDLSHIVRRVHRKFLVYAKEREVKLHADLPESPLIVKEADEDRLEQVLTNLLDNALRHTPSGKSITLAGKIASVSGKSYVQLRISDEGQGIPAEDVPYIFERFYKADKARKRGASSGGTGLGLAIVKNLIDLHHGRIVVESSAGTGTSFTLLLPVEAHQSLS</sequence>
<dbReference type="GO" id="GO:0030295">
    <property type="term" value="F:protein kinase activator activity"/>
    <property type="evidence" value="ECO:0007669"/>
    <property type="project" value="TreeGrafter"/>
</dbReference>
<dbReference type="Gene3D" id="3.30.450.20">
    <property type="entry name" value="PAS domain"/>
    <property type="match status" value="1"/>
</dbReference>
<dbReference type="AlphaFoldDB" id="A0A927CN52"/>
<dbReference type="InterPro" id="IPR004358">
    <property type="entry name" value="Sig_transdc_His_kin-like_C"/>
</dbReference>
<evidence type="ECO:0000313" key="15">
    <source>
        <dbReference type="EMBL" id="MBD2869618.1"/>
    </source>
</evidence>
<evidence type="ECO:0000259" key="13">
    <source>
        <dbReference type="PROSITE" id="PS50109"/>
    </source>
</evidence>
<organism evidence="15 16">
    <name type="scientific">Paenibacillus arenilitoris</name>
    <dbReference type="NCBI Taxonomy" id="2772299"/>
    <lineage>
        <taxon>Bacteria</taxon>
        <taxon>Bacillati</taxon>
        <taxon>Bacillota</taxon>
        <taxon>Bacilli</taxon>
        <taxon>Bacillales</taxon>
        <taxon>Paenibacillaceae</taxon>
        <taxon>Paenibacillus</taxon>
    </lineage>
</organism>
<dbReference type="EC" id="2.7.13.3" evidence="3"/>
<evidence type="ECO:0000256" key="2">
    <source>
        <dbReference type="ARBA" id="ARBA00004651"/>
    </source>
</evidence>
<dbReference type="InterPro" id="IPR003594">
    <property type="entry name" value="HATPase_dom"/>
</dbReference>
<dbReference type="PROSITE" id="PS50885">
    <property type="entry name" value="HAMP"/>
    <property type="match status" value="1"/>
</dbReference>
<dbReference type="Gene3D" id="3.30.565.10">
    <property type="entry name" value="Histidine kinase-like ATPase, C-terminal domain"/>
    <property type="match status" value="1"/>
</dbReference>
<evidence type="ECO:0000256" key="4">
    <source>
        <dbReference type="ARBA" id="ARBA00022475"/>
    </source>
</evidence>
<dbReference type="InterPro" id="IPR050351">
    <property type="entry name" value="BphY/WalK/GraS-like"/>
</dbReference>
<dbReference type="FunFam" id="1.10.287.130:FF:000001">
    <property type="entry name" value="Two-component sensor histidine kinase"/>
    <property type="match status" value="1"/>
</dbReference>
<gene>
    <name evidence="15" type="ORF">IDH41_13590</name>
</gene>
<dbReference type="PANTHER" id="PTHR42878:SF3">
    <property type="entry name" value="HISTIDINE PROTEIN KINASE SAES"/>
    <property type="match status" value="1"/>
</dbReference>
<evidence type="ECO:0000256" key="11">
    <source>
        <dbReference type="ARBA" id="ARBA00023136"/>
    </source>
</evidence>
<keyword evidence="8" id="KW-0418">Kinase</keyword>
<name>A0A927CN52_9BACL</name>
<dbReference type="PRINTS" id="PR00344">
    <property type="entry name" value="BCTRLSENSOR"/>
</dbReference>
<keyword evidence="12" id="KW-1133">Transmembrane helix</keyword>
<keyword evidence="4" id="KW-1003">Cell membrane</keyword>
<keyword evidence="10" id="KW-0902">Two-component regulatory system</keyword>
<dbReference type="SMART" id="SM00388">
    <property type="entry name" value="HisKA"/>
    <property type="match status" value="1"/>
</dbReference>
<evidence type="ECO:0000256" key="10">
    <source>
        <dbReference type="ARBA" id="ARBA00023012"/>
    </source>
</evidence>
<dbReference type="SMART" id="SM00387">
    <property type="entry name" value="HATPase_c"/>
    <property type="match status" value="1"/>
</dbReference>
<evidence type="ECO:0000256" key="12">
    <source>
        <dbReference type="SAM" id="Phobius"/>
    </source>
</evidence>
<dbReference type="InterPro" id="IPR005467">
    <property type="entry name" value="His_kinase_dom"/>
</dbReference>
<evidence type="ECO:0000256" key="6">
    <source>
        <dbReference type="ARBA" id="ARBA00022679"/>
    </source>
</evidence>
<evidence type="ECO:0000256" key="8">
    <source>
        <dbReference type="ARBA" id="ARBA00022777"/>
    </source>
</evidence>
<evidence type="ECO:0000256" key="9">
    <source>
        <dbReference type="ARBA" id="ARBA00022840"/>
    </source>
</evidence>
<dbReference type="Gene3D" id="6.10.340.10">
    <property type="match status" value="1"/>
</dbReference>
<dbReference type="SUPFAM" id="SSF47384">
    <property type="entry name" value="Homodimeric domain of signal transducing histidine kinase"/>
    <property type="match status" value="1"/>
</dbReference>
<dbReference type="PROSITE" id="PS50109">
    <property type="entry name" value="HIS_KIN"/>
    <property type="match status" value="1"/>
</dbReference>
<feature type="transmembrane region" description="Helical" evidence="12">
    <location>
        <begin position="53"/>
        <end position="75"/>
    </location>
</feature>
<dbReference type="SUPFAM" id="SSF158472">
    <property type="entry name" value="HAMP domain-like"/>
    <property type="match status" value="1"/>
</dbReference>
<dbReference type="InterPro" id="IPR003660">
    <property type="entry name" value="HAMP_dom"/>
</dbReference>
<dbReference type="InterPro" id="IPR036890">
    <property type="entry name" value="HATPase_C_sf"/>
</dbReference>
<proteinExistence type="predicted"/>
<keyword evidence="5" id="KW-0597">Phosphoprotein</keyword>
<dbReference type="InterPro" id="IPR003661">
    <property type="entry name" value="HisK_dim/P_dom"/>
</dbReference>
<evidence type="ECO:0000256" key="3">
    <source>
        <dbReference type="ARBA" id="ARBA00012438"/>
    </source>
</evidence>
<keyword evidence="9" id="KW-0067">ATP-binding</keyword>
<dbReference type="Pfam" id="PF02518">
    <property type="entry name" value="HATPase_c"/>
    <property type="match status" value="1"/>
</dbReference>
<evidence type="ECO:0000256" key="7">
    <source>
        <dbReference type="ARBA" id="ARBA00022741"/>
    </source>
</evidence>
<keyword evidence="6" id="KW-0808">Transferase</keyword>
<dbReference type="Pfam" id="PF00512">
    <property type="entry name" value="HisKA"/>
    <property type="match status" value="1"/>
</dbReference>
<protein>
    <recommendedName>
        <fullName evidence="3">histidine kinase</fullName>
        <ecNumber evidence="3">2.7.13.3</ecNumber>
    </recommendedName>
</protein>
<dbReference type="PANTHER" id="PTHR42878">
    <property type="entry name" value="TWO-COMPONENT HISTIDINE KINASE"/>
    <property type="match status" value="1"/>
</dbReference>
<keyword evidence="11 12" id="KW-0472">Membrane</keyword>
<dbReference type="Proteomes" id="UP000632125">
    <property type="component" value="Unassembled WGS sequence"/>
</dbReference>
<dbReference type="CDD" id="cd00082">
    <property type="entry name" value="HisKA"/>
    <property type="match status" value="1"/>
</dbReference>
<accession>A0A927CN52</accession>
<feature type="domain" description="Histidine kinase" evidence="13">
    <location>
        <begin position="261"/>
        <end position="486"/>
    </location>
</feature>
<dbReference type="Gene3D" id="1.10.287.130">
    <property type="match status" value="1"/>
</dbReference>
<dbReference type="InterPro" id="IPR036097">
    <property type="entry name" value="HisK_dim/P_sf"/>
</dbReference>
<comment type="catalytic activity">
    <reaction evidence="1">
        <text>ATP + protein L-histidine = ADP + protein N-phospho-L-histidine.</text>
        <dbReference type="EC" id="2.7.13.3"/>
    </reaction>
</comment>
<dbReference type="GO" id="GO:0000155">
    <property type="term" value="F:phosphorelay sensor kinase activity"/>
    <property type="evidence" value="ECO:0007669"/>
    <property type="project" value="InterPro"/>
</dbReference>
<keyword evidence="7" id="KW-0547">Nucleotide-binding</keyword>
<evidence type="ECO:0000256" key="1">
    <source>
        <dbReference type="ARBA" id="ARBA00000085"/>
    </source>
</evidence>
<dbReference type="EMBL" id="JACXIY010000015">
    <property type="protein sequence ID" value="MBD2869618.1"/>
    <property type="molecule type" value="Genomic_DNA"/>
</dbReference>
<feature type="transmembrane region" description="Helical" evidence="12">
    <location>
        <begin position="20"/>
        <end position="41"/>
    </location>
</feature>
<dbReference type="SUPFAM" id="SSF55874">
    <property type="entry name" value="ATPase domain of HSP90 chaperone/DNA topoisomerase II/histidine kinase"/>
    <property type="match status" value="1"/>
</dbReference>
<dbReference type="Pfam" id="PF00672">
    <property type="entry name" value="HAMP"/>
    <property type="match status" value="1"/>
</dbReference>
<evidence type="ECO:0000256" key="5">
    <source>
        <dbReference type="ARBA" id="ARBA00022553"/>
    </source>
</evidence>
<dbReference type="GO" id="GO:0000156">
    <property type="term" value="F:phosphorelay response regulator activity"/>
    <property type="evidence" value="ECO:0007669"/>
    <property type="project" value="TreeGrafter"/>
</dbReference>
<dbReference type="GO" id="GO:0005886">
    <property type="term" value="C:plasma membrane"/>
    <property type="evidence" value="ECO:0007669"/>
    <property type="project" value="UniProtKB-SubCell"/>
</dbReference>
<comment type="subcellular location">
    <subcellularLocation>
        <location evidence="2">Cell membrane</location>
        <topology evidence="2">Multi-pass membrane protein</topology>
    </subcellularLocation>
</comment>
<keyword evidence="12" id="KW-0812">Transmembrane</keyword>
<evidence type="ECO:0000313" key="16">
    <source>
        <dbReference type="Proteomes" id="UP000632125"/>
    </source>
</evidence>
<dbReference type="RefSeq" id="WP_190861856.1">
    <property type="nucleotide sequence ID" value="NZ_JACXIY010000015.1"/>
</dbReference>
<feature type="domain" description="HAMP" evidence="14">
    <location>
        <begin position="77"/>
        <end position="129"/>
    </location>
</feature>
<dbReference type="CDD" id="cd00075">
    <property type="entry name" value="HATPase"/>
    <property type="match status" value="1"/>
</dbReference>
<dbReference type="GO" id="GO:0007234">
    <property type="term" value="P:osmosensory signaling via phosphorelay pathway"/>
    <property type="evidence" value="ECO:0007669"/>
    <property type="project" value="TreeGrafter"/>
</dbReference>
<dbReference type="FunFam" id="3.30.565.10:FF:000006">
    <property type="entry name" value="Sensor histidine kinase WalK"/>
    <property type="match status" value="1"/>
</dbReference>
<dbReference type="SMART" id="SM00304">
    <property type="entry name" value="HAMP"/>
    <property type="match status" value="1"/>
</dbReference>
<dbReference type="CDD" id="cd06225">
    <property type="entry name" value="HAMP"/>
    <property type="match status" value="1"/>
</dbReference>
<comment type="caution">
    <text evidence="15">The sequence shown here is derived from an EMBL/GenBank/DDBJ whole genome shotgun (WGS) entry which is preliminary data.</text>
</comment>